<dbReference type="AlphaFoldDB" id="A0A7X5P6D5"/>
<evidence type="ECO:0000313" key="1">
    <source>
        <dbReference type="EMBL" id="NFR60098.1"/>
    </source>
</evidence>
<dbReference type="InterPro" id="IPR053158">
    <property type="entry name" value="CapK_Type1_Caps_Biosynth"/>
</dbReference>
<dbReference type="GO" id="GO:0016874">
    <property type="term" value="F:ligase activity"/>
    <property type="evidence" value="ECO:0007669"/>
    <property type="project" value="UniProtKB-KW"/>
</dbReference>
<dbReference type="PANTHER" id="PTHR36932">
    <property type="entry name" value="CAPSULAR POLYSACCHARIDE BIOSYNTHESIS PROTEIN"/>
    <property type="match status" value="1"/>
</dbReference>
<dbReference type="InterPro" id="IPR042099">
    <property type="entry name" value="ANL_N_sf"/>
</dbReference>
<dbReference type="SUPFAM" id="SSF56801">
    <property type="entry name" value="Acetyl-CoA synthetase-like"/>
    <property type="match status" value="1"/>
</dbReference>
<organism evidence="1 2">
    <name type="scientific">Clostridium sporogenes</name>
    <dbReference type="NCBI Taxonomy" id="1509"/>
    <lineage>
        <taxon>Bacteria</taxon>
        <taxon>Bacillati</taxon>
        <taxon>Bacillota</taxon>
        <taxon>Clostridia</taxon>
        <taxon>Eubacteriales</taxon>
        <taxon>Clostridiaceae</taxon>
        <taxon>Clostridium</taxon>
    </lineage>
</organism>
<comment type="caution">
    <text evidence="1">The sequence shown here is derived from an EMBL/GenBank/DDBJ whole genome shotgun (WGS) entry which is preliminary data.</text>
</comment>
<gene>
    <name evidence="1" type="ORF">FDF70_00970</name>
</gene>
<protein>
    <submittedName>
        <fullName evidence="1">Phenylacetate--CoA ligase family protein</fullName>
    </submittedName>
</protein>
<accession>A0A7X5P6D5</accession>
<proteinExistence type="predicted"/>
<name>A0A7X5P6D5_CLOSG</name>
<dbReference type="Proteomes" id="UP000486601">
    <property type="component" value="Unassembled WGS sequence"/>
</dbReference>
<evidence type="ECO:0000313" key="2">
    <source>
        <dbReference type="Proteomes" id="UP000486601"/>
    </source>
</evidence>
<dbReference type="Gene3D" id="3.40.50.12780">
    <property type="entry name" value="N-terminal domain of ligase-like"/>
    <property type="match status" value="1"/>
</dbReference>
<reference evidence="1 2" key="1">
    <citation type="submission" date="2019-04" db="EMBL/GenBank/DDBJ databases">
        <title>Genome sequencing of Clostridium botulinum Groups I-IV and Clostridium butyricum.</title>
        <authorList>
            <person name="Brunt J."/>
            <person name="Van Vliet A.H.M."/>
            <person name="Stringer S.C."/>
            <person name="Carter A.T."/>
            <person name="Peck M.W."/>
        </authorList>
    </citation>
    <scope>NUCLEOTIDE SEQUENCE [LARGE SCALE GENOMIC DNA]</scope>
    <source>
        <strain evidence="1 2">IFR 18/108</strain>
    </source>
</reference>
<sequence length="442" mass="51929">MFIQGMKNKVLREGITFKKMLKFLEESQHYSKQELKNYQDEHLKKIVKHSYENVPYYKEIFNKNKLMPSDIRAQKDLWKLPLLTKNDIKENFNKLKATNMPKWLLNEGHTSGTTGTPAHFYRDLNSINFENATVWRQWRWAGIDIGDRIVVCRGSEIKVSEKDHIFWQKNNIQKQLFLSSFYLSDENMKYYIDEFKRYNGKALQAYPSTAYVIAKYLEKTNDKIKLKAVFTSSEPIYDFQRKLIEDRFECKIWDFYGLAERVVSASECKNHEGLHINEEYGITEILDEEENESKEGFLVGSTIHNYAMPLIRYVTNDYTKISSSKCSCKIEHRIISPIETKKEDMVITKEGRYISPSIITHAFKPLTHVAKSQVIQHDFDDFEIKIVPEEGFNDNEIDILMKGLKERFGQKSSIDINIVQDIPRTKNGKFRWVISKISKGNS</sequence>
<keyword evidence="1" id="KW-0436">Ligase</keyword>
<dbReference type="PANTHER" id="PTHR36932:SF1">
    <property type="entry name" value="CAPSULAR POLYSACCHARIDE BIOSYNTHESIS PROTEIN"/>
    <property type="match status" value="1"/>
</dbReference>
<dbReference type="RefSeq" id="WP_003495106.1">
    <property type="nucleotide sequence ID" value="NZ_CP084367.1"/>
</dbReference>
<dbReference type="EMBL" id="SXCS01000001">
    <property type="protein sequence ID" value="NFR60098.1"/>
    <property type="molecule type" value="Genomic_DNA"/>
</dbReference>